<feature type="compositionally biased region" description="Basic residues" evidence="6">
    <location>
        <begin position="43"/>
        <end position="58"/>
    </location>
</feature>
<dbReference type="GO" id="GO:0016251">
    <property type="term" value="F:RNA polymerase II general transcription initiation factor activity"/>
    <property type="evidence" value="ECO:0007669"/>
    <property type="project" value="InterPro"/>
</dbReference>
<dbReference type="PANTHER" id="PTHR10221:SF9">
    <property type="entry name" value="TRANSCRIPTION INITIATION FACTOR TFIID SUBUNIT 6"/>
    <property type="match status" value="1"/>
</dbReference>
<evidence type="ECO:0000256" key="6">
    <source>
        <dbReference type="SAM" id="MobiDB-lite"/>
    </source>
</evidence>
<comment type="subcellular location">
    <subcellularLocation>
        <location evidence="1">Nucleus</location>
    </subcellularLocation>
</comment>
<dbReference type="PANTHER" id="PTHR10221">
    <property type="entry name" value="TRANSCRIPTION INITIATION FACTOR TFIID SUBUNIT 6"/>
    <property type="match status" value="1"/>
</dbReference>
<gene>
    <name evidence="7" type="primary">Saf6-RA</name>
</gene>
<evidence type="ECO:0000256" key="4">
    <source>
        <dbReference type="ARBA" id="ARBA00023163"/>
    </source>
</evidence>
<evidence type="ECO:0000256" key="1">
    <source>
        <dbReference type="ARBA" id="ARBA00004123"/>
    </source>
</evidence>
<evidence type="ECO:0000313" key="7">
    <source>
        <dbReference type="EMBL" id="ADY17783.1"/>
    </source>
</evidence>
<protein>
    <submittedName>
        <fullName evidence="7">SD14859p</fullName>
    </submittedName>
</protein>
<dbReference type="VEuPathDB" id="VectorBase:FBgn0031281"/>
<dbReference type="GO" id="GO:0006367">
    <property type="term" value="P:transcription initiation at RNA polymerase II promoter"/>
    <property type="evidence" value="ECO:0007669"/>
    <property type="project" value="InterPro"/>
</dbReference>
<comment type="similarity">
    <text evidence="2">Belongs to the TAF6 family.</text>
</comment>
<reference evidence="7" key="1">
    <citation type="submission" date="2011-02" db="EMBL/GenBank/DDBJ databases">
        <authorList>
            <person name="Carlson J."/>
            <person name="Booth B."/>
            <person name="Frise E."/>
            <person name="Park S."/>
            <person name="Wan K."/>
            <person name="Yu C."/>
            <person name="Celniker S."/>
        </authorList>
    </citation>
    <scope>NUCLEOTIDE SEQUENCE</scope>
</reference>
<keyword evidence="3" id="KW-0805">Transcription regulation</keyword>
<dbReference type="GO" id="GO:0005669">
    <property type="term" value="C:transcription factor TFIID complex"/>
    <property type="evidence" value="ECO:0007669"/>
    <property type="project" value="InterPro"/>
</dbReference>
<dbReference type="CDD" id="cd22932">
    <property type="entry name" value="HFD_TAF6L"/>
    <property type="match status" value="1"/>
</dbReference>
<dbReference type="InterPro" id="IPR037796">
    <property type="entry name" value="TAF6"/>
</dbReference>
<sequence length="741" mass="82322">FILWCSFVVYLPTVENIYIYELYKTKKMKTSGASNTDELNKSSHSKVSKKSTKSRSKSAKLELTGKNSLSASASSSIASAVSGGVAVGSLPATPTHLNMVTTPTTPTSSLGNYNLFDASFAVAGSGGHGLAGGIAGAEASGNSSRMKSYAGFDPRSIKIFWEQHDQTDVELSQDVCARLAEDASYKVWELINNVKIYSRHSGGVVTYDLVNEVLKDADVPPMLGAMDSDWDRIDYDGSFYFHSDKIFELSAEFQKEVNLCTPDDADFQSICPVEDKHMDQLRQCVQSLVTAALFADSKSQTAAVCHAFQTPLMGSIYRVIVSKMVQLLAFKQQDHLSQRCWRLLRACNYNATANHNACRPEYFNLAEVLVSQLMAPYETIKAPHVDPDPGQTTSIKMEFEEELKVEPDQCHNPETQENPEVMGVEKQEQEPQMFPGESTMEHTIYKLQSEEEELNPQPEAEHLSSYFACPVGNGLVDELCETIGQLASQSGYLHAECLFLIKRRLARFFEGRHVSSERDFRYISRAVRGLIALGEYAFREFIPYIYKLRVEEIPDSLWPDLAPAAIFLGGHDDVYLYEWLEYGCGAALQPFLVHYARAYEKMVTRRYVKAKQPAYRIESVPGVRRLEWSTLAAAMCHGDDPSKALKPKPTLCEAFPDLQSPNLQLNCAGNIRFKFAGCRPVLLKPKVATVPHSEDSPSSAANGGGGGGASSDILIAKRKLFKPLTNVRKWSPISGYHYLRI</sequence>
<accession>F0JAP2</accession>
<feature type="region of interest" description="Disordered" evidence="6">
    <location>
        <begin position="31"/>
        <end position="61"/>
    </location>
</feature>
<dbReference type="ExpressionAtlas" id="F0JAP2">
    <property type="expression patterns" value="baseline and differential"/>
</dbReference>
<evidence type="ECO:0000256" key="5">
    <source>
        <dbReference type="ARBA" id="ARBA00023242"/>
    </source>
</evidence>
<feature type="non-terminal residue" evidence="7">
    <location>
        <position position="1"/>
    </location>
</feature>
<proteinExistence type="evidence at transcript level"/>
<keyword evidence="5" id="KW-0539">Nucleus</keyword>
<dbReference type="Bgee" id="FBgn0031281">
    <property type="expression patterns" value="Expressed in adult enteroendocrine precursor cell in adult midgut (Drosophila) and 34 other cell types or tissues"/>
</dbReference>
<keyword evidence="4" id="KW-0804">Transcription</keyword>
<evidence type="ECO:0000256" key="3">
    <source>
        <dbReference type="ARBA" id="ARBA00023015"/>
    </source>
</evidence>
<dbReference type="GO" id="GO:0000124">
    <property type="term" value="C:SAGA complex"/>
    <property type="evidence" value="ECO:0007669"/>
    <property type="project" value="InterPro"/>
</dbReference>
<dbReference type="EMBL" id="BT126084">
    <property type="protein sequence ID" value="ADY17783.1"/>
    <property type="molecule type" value="mRNA"/>
</dbReference>
<dbReference type="OrthoDB" id="6621890at2759"/>
<dbReference type="AlphaFoldDB" id="F0JAP2"/>
<organism evidence="7">
    <name type="scientific">Drosophila melanogaster</name>
    <name type="common">Fruit fly</name>
    <dbReference type="NCBI Taxonomy" id="7227"/>
    <lineage>
        <taxon>Eukaryota</taxon>
        <taxon>Metazoa</taxon>
        <taxon>Ecdysozoa</taxon>
        <taxon>Arthropoda</taxon>
        <taxon>Hexapoda</taxon>
        <taxon>Insecta</taxon>
        <taxon>Pterygota</taxon>
        <taxon>Neoptera</taxon>
        <taxon>Endopterygota</taxon>
        <taxon>Diptera</taxon>
        <taxon>Brachycera</taxon>
        <taxon>Muscomorpha</taxon>
        <taxon>Ephydroidea</taxon>
        <taxon>Drosophilidae</taxon>
        <taxon>Drosophila</taxon>
        <taxon>Sophophora</taxon>
    </lineage>
</organism>
<name>F0JAP2_DROME</name>
<dbReference type="HOGENOM" id="CLU_023597_0_0_1"/>
<evidence type="ECO:0000256" key="2">
    <source>
        <dbReference type="ARBA" id="ARBA00007688"/>
    </source>
</evidence>
<dbReference type="GO" id="GO:0046695">
    <property type="term" value="C:SLIK (SAGA-like) complex"/>
    <property type="evidence" value="ECO:0007669"/>
    <property type="project" value="InterPro"/>
</dbReference>